<dbReference type="InterPro" id="IPR027417">
    <property type="entry name" value="P-loop_NTPase"/>
</dbReference>
<dbReference type="Gene3D" id="3.30.230.10">
    <property type="match status" value="1"/>
</dbReference>
<keyword evidence="2" id="KW-0378">Hydrolase</keyword>
<evidence type="ECO:0000313" key="5">
    <source>
        <dbReference type="Proteomes" id="UP000077096"/>
    </source>
</evidence>
<dbReference type="InterPro" id="IPR014721">
    <property type="entry name" value="Ribsml_uS5_D2-typ_fold_subgr"/>
</dbReference>
<dbReference type="PANTHER" id="PTHR10046">
    <property type="entry name" value="ATP DEPENDENT LON PROTEASE FAMILY MEMBER"/>
    <property type="match status" value="1"/>
</dbReference>
<comment type="similarity">
    <text evidence="2">Belongs to the peptidase S16 family.</text>
</comment>
<dbReference type="Pfam" id="PF13654">
    <property type="entry name" value="AAA_32"/>
    <property type="match status" value="1"/>
</dbReference>
<dbReference type="EC" id="3.4.21.53" evidence="2"/>
<dbReference type="Proteomes" id="UP000077096">
    <property type="component" value="Chromosome"/>
</dbReference>
<dbReference type="EMBL" id="CP011393">
    <property type="protein sequence ID" value="ANE41750.1"/>
    <property type="molecule type" value="Genomic_DNA"/>
</dbReference>
<feature type="active site" evidence="2">
    <location>
        <position position="684"/>
    </location>
</feature>
<dbReference type="KEGG" id="fng:JM64_07120"/>
<dbReference type="GO" id="GO:0006508">
    <property type="term" value="P:proteolysis"/>
    <property type="evidence" value="ECO:0007669"/>
    <property type="project" value="UniProtKB-KW"/>
</dbReference>
<dbReference type="GO" id="GO:0004176">
    <property type="term" value="F:ATP-dependent peptidase activity"/>
    <property type="evidence" value="ECO:0007669"/>
    <property type="project" value="UniProtKB-UniRule"/>
</dbReference>
<dbReference type="GO" id="GO:0030163">
    <property type="term" value="P:protein catabolic process"/>
    <property type="evidence" value="ECO:0007669"/>
    <property type="project" value="InterPro"/>
</dbReference>
<dbReference type="PROSITE" id="PS51786">
    <property type="entry name" value="LON_PROTEOLYTIC"/>
    <property type="match status" value="1"/>
</dbReference>
<feature type="domain" description="Lon proteolytic" evidence="3">
    <location>
        <begin position="551"/>
        <end position="746"/>
    </location>
</feature>
<dbReference type="Pfam" id="PF20437">
    <property type="entry name" value="LonC_helical"/>
    <property type="match status" value="1"/>
</dbReference>
<name>A0A172T448_FERPE</name>
<dbReference type="Gene3D" id="3.40.50.300">
    <property type="entry name" value="P-loop containing nucleotide triphosphate hydrolases"/>
    <property type="match status" value="2"/>
</dbReference>
<dbReference type="Gene3D" id="1.10.8.60">
    <property type="match status" value="1"/>
</dbReference>
<sequence length="793" mass="90956">MPLRKIRWEELVVDKRIIPQIESTEEVKKTQSFIGRERAVKALRFGLDMDKDGYNVFVVGLPGTGRKTFVKHFVTEYAQKKPVPSDVAYVMNFDDPQKADTLFLPAGKGAEFKKDMEKLVENLTEKISKVFEGEDYKARRREIDEEFESEQERITKDLVEKAQTLGFLIKFTQTGVNYYPVINGKVLKEEEFTALSEDEKRKIEENEKKVQLLIEAAVENVRKLESLYKERVKDLNRYALLFATEEFFSVIEEKYPFSDVREFIHKIKEDIIEKVSSTKKLADLEYYFRRAYSVNLVVDNSDLNCAPVVFEDTPTYHNLFGKIEYIEREGMLYTDFNMIRPGSLHKANGGFLIVDARELLVHPFVWDRLKKILFSKQLEVENIDTAYGYSTIATLKTEPIPLKVKVILIGTPEIYELLHEYDPDFEKLFKVKVEMDWELDATVENISDLVAFITDYTRERELLPVRRGAIEKVIWYSARLSGDRTKLSMRLGALIDLLEEANFFATKRNSRYIEYEDVARALKEREDRLKLVVEKYDEMFRKEELMIDVSGKVVGQVNGLTVMNFGDFEFGLPVRITAKTYLGSSGILDIQREADLSGQIHSKAVMILTGYLGSKYAKKVPFSIGVSISFEQVYGYVEGDSASLAEVLAIISAISKIPLKQNIAVTGSINQHGHVQPVGGVTEKVEGFYRICKIKGLTGNQGVIIPKANVRNLVLSDEVLEAVKNGLFHIWTVDDVDEAIELMTDMKAGIMNKNYEYPRGTVNYYVVQALKRSHDIAEGKGKEKKTKKKRERM</sequence>
<dbReference type="PRINTS" id="PR00830">
    <property type="entry name" value="ENDOLAPTASE"/>
</dbReference>
<dbReference type="GO" id="GO:0004252">
    <property type="term" value="F:serine-type endopeptidase activity"/>
    <property type="evidence" value="ECO:0007669"/>
    <property type="project" value="UniProtKB-UniRule"/>
</dbReference>
<dbReference type="InterPro" id="IPR046843">
    <property type="entry name" value="LonB_AAA-LID"/>
</dbReference>
<evidence type="ECO:0000259" key="3">
    <source>
        <dbReference type="PROSITE" id="PS51786"/>
    </source>
</evidence>
<accession>A0A172T448</accession>
<dbReference type="InterPro" id="IPR008269">
    <property type="entry name" value="Lon_proteolytic"/>
</dbReference>
<dbReference type="GO" id="GO:0005524">
    <property type="term" value="F:ATP binding"/>
    <property type="evidence" value="ECO:0007669"/>
    <property type="project" value="InterPro"/>
</dbReference>
<dbReference type="OrthoDB" id="9758568at2"/>
<proteinExistence type="inferred from homology"/>
<evidence type="ECO:0000256" key="2">
    <source>
        <dbReference type="PROSITE-ProRule" id="PRU01122"/>
    </source>
</evidence>
<reference evidence="4 5" key="1">
    <citation type="submission" date="2014-08" db="EMBL/GenBank/DDBJ databases">
        <title>Fervidobacterium pennivorans DYC genome.</title>
        <authorList>
            <person name="Wushke S."/>
        </authorList>
    </citation>
    <scope>NUCLEOTIDE SEQUENCE [LARGE SCALE GENOMIC DNA]</scope>
    <source>
        <strain evidence="4 5">DYC</strain>
    </source>
</reference>
<keyword evidence="2" id="KW-0720">Serine protease</keyword>
<dbReference type="InterPro" id="IPR027065">
    <property type="entry name" value="Lon_Prtase"/>
</dbReference>
<protein>
    <recommendedName>
        <fullName evidence="2">endopeptidase La</fullName>
        <ecNumber evidence="2">3.4.21.53</ecNumber>
    </recommendedName>
</protein>
<dbReference type="Pfam" id="PF20436">
    <property type="entry name" value="LonB_AAA-LID"/>
    <property type="match status" value="1"/>
</dbReference>
<keyword evidence="1 2" id="KW-0645">Protease</keyword>
<dbReference type="SUPFAM" id="SSF54211">
    <property type="entry name" value="Ribosomal protein S5 domain 2-like"/>
    <property type="match status" value="1"/>
</dbReference>
<gene>
    <name evidence="4" type="ORF">JM64_07120</name>
</gene>
<comment type="catalytic activity">
    <reaction evidence="2">
        <text>Hydrolysis of proteins in presence of ATP.</text>
        <dbReference type="EC" id="3.4.21.53"/>
    </reaction>
</comment>
<evidence type="ECO:0000256" key="1">
    <source>
        <dbReference type="ARBA" id="ARBA00022670"/>
    </source>
</evidence>
<dbReference type="AlphaFoldDB" id="A0A172T448"/>
<dbReference type="Pfam" id="PF05362">
    <property type="entry name" value="Lon_C"/>
    <property type="match status" value="1"/>
</dbReference>
<feature type="active site" evidence="2">
    <location>
        <position position="641"/>
    </location>
</feature>
<dbReference type="InterPro" id="IPR020568">
    <property type="entry name" value="Ribosomal_Su5_D2-typ_SF"/>
</dbReference>
<evidence type="ECO:0000313" key="4">
    <source>
        <dbReference type="EMBL" id="ANE41750.1"/>
    </source>
</evidence>
<organism evidence="4 5">
    <name type="scientific">Fervidobacterium pennivorans</name>
    <dbReference type="NCBI Taxonomy" id="93466"/>
    <lineage>
        <taxon>Bacteria</taxon>
        <taxon>Thermotogati</taxon>
        <taxon>Thermotogota</taxon>
        <taxon>Thermotogae</taxon>
        <taxon>Thermotogales</taxon>
        <taxon>Fervidobacteriaceae</taxon>
        <taxon>Fervidobacterium</taxon>
    </lineage>
</organism>
<dbReference type="SUPFAM" id="SSF52540">
    <property type="entry name" value="P-loop containing nucleoside triphosphate hydrolases"/>
    <property type="match status" value="1"/>
</dbReference>
<dbReference type="PATRIC" id="fig|93466.3.peg.1508"/>
<dbReference type="InterPro" id="IPR041699">
    <property type="entry name" value="AAA_32"/>
</dbReference>
<dbReference type="InterPro" id="IPR046844">
    <property type="entry name" value="Lon-like_helical"/>
</dbReference>